<evidence type="ECO:0000256" key="7">
    <source>
        <dbReference type="ARBA" id="ARBA00023049"/>
    </source>
</evidence>
<keyword evidence="7" id="KW-0482">Metalloprotease</keyword>
<evidence type="ECO:0000256" key="2">
    <source>
        <dbReference type="ARBA" id="ARBA00005988"/>
    </source>
</evidence>
<dbReference type="SMART" id="SM00631">
    <property type="entry name" value="Zn_pept"/>
    <property type="match status" value="1"/>
</dbReference>
<proteinExistence type="inferred from homology"/>
<dbReference type="RefSeq" id="WP_344803517.1">
    <property type="nucleotide sequence ID" value="NZ_BAABBO010000001.1"/>
</dbReference>
<keyword evidence="5" id="KW-0378">Hydrolase</keyword>
<comment type="caution">
    <text evidence="8">Lacks conserved residue(s) required for the propagation of feature annotation.</text>
</comment>
<keyword evidence="4" id="KW-0479">Metal-binding</keyword>
<evidence type="ECO:0000313" key="11">
    <source>
        <dbReference type="Proteomes" id="UP001501337"/>
    </source>
</evidence>
<dbReference type="Gene3D" id="3.40.630.10">
    <property type="entry name" value="Zn peptidases"/>
    <property type="match status" value="1"/>
</dbReference>
<name>A0ABP7NPY8_9GAMM</name>
<accession>A0ABP7NPY8</accession>
<sequence>MATLATRMRNLSSKTRHKVPELEVLRLMAEHNPASCHLQLLDTVSVKQHELPIYAMKIGHADSTKPALALVGGIHGIERIGTEIILAFVRTLLARLRWDDALRAELDEVQLWVLPAMNPSGMWLNSRCNAAGVDLMRNAPVEASTAVPLLLGGQRLSRKLPWFRGIPDQLEPESAALCKFARTHLFPAPFSMVLDCHSGFGFKDQLWFPYACTNQPIEHLAEVYAFHKLLAETYPHNIYTFEPQANVYTTHGDLWDYLYQGALAEGRCFLPLTMELGSWQWVRKNPRQLTQLLGFYHPILPHRLERVLRRHLTFLDFMKDAVRSHANWLPDDDERLSFEAAAQQLWYA</sequence>
<evidence type="ECO:0000256" key="6">
    <source>
        <dbReference type="ARBA" id="ARBA00022833"/>
    </source>
</evidence>
<comment type="similarity">
    <text evidence="2 8">Belongs to the peptidase M14 family.</text>
</comment>
<comment type="caution">
    <text evidence="10">The sequence shown here is derived from an EMBL/GenBank/DDBJ whole genome shotgun (WGS) entry which is preliminary data.</text>
</comment>
<evidence type="ECO:0000256" key="8">
    <source>
        <dbReference type="PROSITE-ProRule" id="PRU01379"/>
    </source>
</evidence>
<evidence type="ECO:0000256" key="3">
    <source>
        <dbReference type="ARBA" id="ARBA00022670"/>
    </source>
</evidence>
<keyword evidence="11" id="KW-1185">Reference proteome</keyword>
<keyword evidence="6" id="KW-0862">Zinc</keyword>
<dbReference type="PANTHER" id="PTHR11705:SF143">
    <property type="entry name" value="SLL0236 PROTEIN"/>
    <property type="match status" value="1"/>
</dbReference>
<reference evidence="11" key="1">
    <citation type="journal article" date="2019" name="Int. J. Syst. Evol. Microbiol.">
        <title>The Global Catalogue of Microorganisms (GCM) 10K type strain sequencing project: providing services to taxonomists for standard genome sequencing and annotation.</title>
        <authorList>
            <consortium name="The Broad Institute Genomics Platform"/>
            <consortium name="The Broad Institute Genome Sequencing Center for Infectious Disease"/>
            <person name="Wu L."/>
            <person name="Ma J."/>
        </authorList>
    </citation>
    <scope>NUCLEOTIDE SEQUENCE [LARGE SCALE GENOMIC DNA]</scope>
    <source>
        <strain evidence="11">JCM 17555</strain>
    </source>
</reference>
<dbReference type="EMBL" id="BAABBO010000001">
    <property type="protein sequence ID" value="GAA3951324.1"/>
    <property type="molecule type" value="Genomic_DNA"/>
</dbReference>
<dbReference type="PROSITE" id="PS52035">
    <property type="entry name" value="PEPTIDASE_M14"/>
    <property type="match status" value="1"/>
</dbReference>
<organism evidence="10 11">
    <name type="scientific">Allohahella marinimesophila</name>
    <dbReference type="NCBI Taxonomy" id="1054972"/>
    <lineage>
        <taxon>Bacteria</taxon>
        <taxon>Pseudomonadati</taxon>
        <taxon>Pseudomonadota</taxon>
        <taxon>Gammaproteobacteria</taxon>
        <taxon>Oceanospirillales</taxon>
        <taxon>Hahellaceae</taxon>
        <taxon>Allohahella</taxon>
    </lineage>
</organism>
<comment type="cofactor">
    <cofactor evidence="1">
        <name>Zn(2+)</name>
        <dbReference type="ChEBI" id="CHEBI:29105"/>
    </cofactor>
</comment>
<evidence type="ECO:0000256" key="5">
    <source>
        <dbReference type="ARBA" id="ARBA00022801"/>
    </source>
</evidence>
<feature type="domain" description="Peptidase M14" evidence="9">
    <location>
        <begin position="13"/>
        <end position="348"/>
    </location>
</feature>
<dbReference type="SUPFAM" id="SSF53187">
    <property type="entry name" value="Zn-dependent exopeptidases"/>
    <property type="match status" value="1"/>
</dbReference>
<dbReference type="Proteomes" id="UP001501337">
    <property type="component" value="Unassembled WGS sequence"/>
</dbReference>
<dbReference type="PROSITE" id="PS00132">
    <property type="entry name" value="CARBOXYPEPT_ZN_1"/>
    <property type="match status" value="1"/>
</dbReference>
<dbReference type="InterPro" id="IPR000834">
    <property type="entry name" value="Peptidase_M14"/>
</dbReference>
<dbReference type="PANTHER" id="PTHR11705">
    <property type="entry name" value="PROTEASE FAMILY M14 CARBOXYPEPTIDASE A,B"/>
    <property type="match status" value="1"/>
</dbReference>
<evidence type="ECO:0000259" key="9">
    <source>
        <dbReference type="PROSITE" id="PS52035"/>
    </source>
</evidence>
<dbReference type="Pfam" id="PF00246">
    <property type="entry name" value="Peptidase_M14"/>
    <property type="match status" value="1"/>
</dbReference>
<gene>
    <name evidence="10" type="ORF">GCM10022278_08100</name>
</gene>
<evidence type="ECO:0000256" key="1">
    <source>
        <dbReference type="ARBA" id="ARBA00001947"/>
    </source>
</evidence>
<dbReference type="InterPro" id="IPR057246">
    <property type="entry name" value="CARBOXYPEPT_ZN_1"/>
</dbReference>
<keyword evidence="3" id="KW-0645">Protease</keyword>
<protein>
    <submittedName>
        <fullName evidence="10">M14 family metallopeptidase</fullName>
    </submittedName>
</protein>
<evidence type="ECO:0000256" key="4">
    <source>
        <dbReference type="ARBA" id="ARBA00022723"/>
    </source>
</evidence>
<evidence type="ECO:0000313" key="10">
    <source>
        <dbReference type="EMBL" id="GAA3951324.1"/>
    </source>
</evidence>